<dbReference type="Proteomes" id="UP000231693">
    <property type="component" value="Unassembled WGS sequence"/>
</dbReference>
<organism evidence="1 2">
    <name type="scientific">Sediminihabitans luteus</name>
    <dbReference type="NCBI Taxonomy" id="1138585"/>
    <lineage>
        <taxon>Bacteria</taxon>
        <taxon>Bacillati</taxon>
        <taxon>Actinomycetota</taxon>
        <taxon>Actinomycetes</taxon>
        <taxon>Micrococcales</taxon>
        <taxon>Cellulomonadaceae</taxon>
        <taxon>Sediminihabitans</taxon>
    </lineage>
</organism>
<evidence type="ECO:0000313" key="2">
    <source>
        <dbReference type="Proteomes" id="UP000231693"/>
    </source>
</evidence>
<protein>
    <submittedName>
        <fullName evidence="1">Uncharacterized protein</fullName>
    </submittedName>
</protein>
<proteinExistence type="predicted"/>
<dbReference type="EMBL" id="PGFE01000007">
    <property type="protein sequence ID" value="PJJ68583.1"/>
    <property type="molecule type" value="Genomic_DNA"/>
</dbReference>
<dbReference type="RefSeq" id="WP_100424142.1">
    <property type="nucleotide sequence ID" value="NZ_BOOX01000011.1"/>
</dbReference>
<dbReference type="OrthoDB" id="67304at2"/>
<keyword evidence="2" id="KW-1185">Reference proteome</keyword>
<sequence length="159" mass="17343">MPRWLSRLFDPESSRPAAAVADTVQEPDSPAAMSRHLRVLVGEINRSAGSLPPEGVVLARQITDLTGEVLRQSEVHAMNIHARVSLNAVIRDYLPTTLRTFVAATRADTSDAPARQLTEQLVALRDSVRETVAALRDDDVRALEAQGMFLSTKFGGLDL</sequence>
<comment type="caution">
    <text evidence="1">The sequence shown here is derived from an EMBL/GenBank/DDBJ whole genome shotgun (WGS) entry which is preliminary data.</text>
</comment>
<evidence type="ECO:0000313" key="1">
    <source>
        <dbReference type="EMBL" id="PJJ68583.1"/>
    </source>
</evidence>
<dbReference type="AlphaFoldDB" id="A0A2M9CC20"/>
<gene>
    <name evidence="1" type="ORF">CLV28_2999</name>
</gene>
<reference evidence="1 2" key="1">
    <citation type="submission" date="2017-11" db="EMBL/GenBank/DDBJ databases">
        <title>Genomic Encyclopedia of Archaeal and Bacterial Type Strains, Phase II (KMG-II): From Individual Species to Whole Genera.</title>
        <authorList>
            <person name="Goeker M."/>
        </authorList>
    </citation>
    <scope>NUCLEOTIDE SEQUENCE [LARGE SCALE GENOMIC DNA]</scope>
    <source>
        <strain evidence="1 2">DSM 25478</strain>
    </source>
</reference>
<name>A0A2M9CC20_9CELL</name>
<accession>A0A2M9CC20</accession>